<comment type="caution">
    <text evidence="2">The sequence shown here is derived from an EMBL/GenBank/DDBJ whole genome shotgun (WGS) entry which is preliminary data.</text>
</comment>
<keyword evidence="1" id="KW-0812">Transmembrane</keyword>
<evidence type="ECO:0000256" key="1">
    <source>
        <dbReference type="SAM" id="Phobius"/>
    </source>
</evidence>
<evidence type="ECO:0000313" key="2">
    <source>
        <dbReference type="EMBL" id="CAG5088281.1"/>
    </source>
</evidence>
<accession>A0ABN7RXD6</accession>
<keyword evidence="1" id="KW-1133">Transmembrane helix</keyword>
<proteinExistence type="predicted"/>
<keyword evidence="1" id="KW-0472">Membrane</keyword>
<sequence>MPDGELLGERRKLEEPMDTTALVIFIIAAFSFGAVLIMKRDTIAPPMRRFLALAAIVMIVSAFIMLVYAFLTMGS</sequence>
<feature type="transmembrane region" description="Helical" evidence="1">
    <location>
        <begin position="50"/>
        <end position="71"/>
    </location>
</feature>
<reference evidence="2 3" key="1">
    <citation type="submission" date="2021-04" db="EMBL/GenBank/DDBJ databases">
        <authorList>
            <person name="Rakotoarivonina H."/>
        </authorList>
    </citation>
    <scope>NUCLEOTIDE SEQUENCE [LARGE SCALE GENOMIC DNA]</scope>
    <source>
        <strain evidence="2 3">XE</strain>
    </source>
</reference>
<feature type="transmembrane region" description="Helical" evidence="1">
    <location>
        <begin position="20"/>
        <end position="38"/>
    </location>
</feature>
<evidence type="ECO:0008006" key="4">
    <source>
        <dbReference type="Google" id="ProtNLM"/>
    </source>
</evidence>
<organism evidence="2 3">
    <name type="scientific">Thermobacillus xylanilyticus</name>
    <dbReference type="NCBI Taxonomy" id="76633"/>
    <lineage>
        <taxon>Bacteria</taxon>
        <taxon>Bacillati</taxon>
        <taxon>Bacillota</taxon>
        <taxon>Bacilli</taxon>
        <taxon>Bacillales</taxon>
        <taxon>Paenibacillaceae</taxon>
        <taxon>Thermobacillus</taxon>
    </lineage>
</organism>
<keyword evidence="3" id="KW-1185">Reference proteome</keyword>
<dbReference type="EMBL" id="CAJRAY010000056">
    <property type="protein sequence ID" value="CAG5088281.1"/>
    <property type="molecule type" value="Genomic_DNA"/>
</dbReference>
<evidence type="ECO:0000313" key="3">
    <source>
        <dbReference type="Proteomes" id="UP000681526"/>
    </source>
</evidence>
<dbReference type="Proteomes" id="UP000681526">
    <property type="component" value="Unassembled WGS sequence"/>
</dbReference>
<name>A0ABN7RXD6_THEXY</name>
<protein>
    <recommendedName>
        <fullName evidence="4">Signal transduction histidine kinase</fullName>
    </recommendedName>
</protein>
<gene>
    <name evidence="2" type="primary">txxe 2307</name>
    <name evidence="2" type="ORF">TXXE_11745</name>
</gene>